<comment type="caution">
    <text evidence="1">The sequence shown here is derived from an EMBL/GenBank/DDBJ whole genome shotgun (WGS) entry which is preliminary data.</text>
</comment>
<name>A0AAD9J249_9ANNE</name>
<keyword evidence="2" id="KW-1185">Reference proteome</keyword>
<sequence length="226" mass="25043">MGATLTLDGQSYRGAEGNISNVDPGFLMLQLSAHVTVGRVNHEATCNLTRFDSSVTDCGWCNEKECIFNVSEARYYDKISIYDYDPYGSTNFYIDIKGIAFDDFKTNSSLMVNNNHCMTPGDRMEVSAGTVDIKSTIIEYFLATTTCLKTSSYGKATSCGTCTSATCMFPLSAARGGDIINVKIIPDYYEGLNIDYEIKVKVFDSHVDSLQLTTYFLISLQLMLKH</sequence>
<evidence type="ECO:0000313" key="1">
    <source>
        <dbReference type="EMBL" id="KAK2144918.1"/>
    </source>
</evidence>
<dbReference type="EMBL" id="JAODUP010000720">
    <property type="protein sequence ID" value="KAK2144918.1"/>
    <property type="molecule type" value="Genomic_DNA"/>
</dbReference>
<dbReference type="AlphaFoldDB" id="A0AAD9J249"/>
<protein>
    <submittedName>
        <fullName evidence="1">Uncharacterized protein</fullName>
    </submittedName>
</protein>
<organism evidence="1 2">
    <name type="scientific">Paralvinella palmiformis</name>
    <dbReference type="NCBI Taxonomy" id="53620"/>
    <lineage>
        <taxon>Eukaryota</taxon>
        <taxon>Metazoa</taxon>
        <taxon>Spiralia</taxon>
        <taxon>Lophotrochozoa</taxon>
        <taxon>Annelida</taxon>
        <taxon>Polychaeta</taxon>
        <taxon>Sedentaria</taxon>
        <taxon>Canalipalpata</taxon>
        <taxon>Terebellida</taxon>
        <taxon>Terebelliformia</taxon>
        <taxon>Alvinellidae</taxon>
        <taxon>Paralvinella</taxon>
    </lineage>
</organism>
<dbReference type="Proteomes" id="UP001208570">
    <property type="component" value="Unassembled WGS sequence"/>
</dbReference>
<proteinExistence type="predicted"/>
<accession>A0AAD9J249</accession>
<gene>
    <name evidence="1" type="ORF">LSH36_720g01005</name>
</gene>
<reference evidence="1" key="1">
    <citation type="journal article" date="2023" name="Mol. Biol. Evol.">
        <title>Third-Generation Sequencing Reveals the Adaptive Role of the Epigenome in Three Deep-Sea Polychaetes.</title>
        <authorList>
            <person name="Perez M."/>
            <person name="Aroh O."/>
            <person name="Sun Y."/>
            <person name="Lan Y."/>
            <person name="Juniper S.K."/>
            <person name="Young C.R."/>
            <person name="Angers B."/>
            <person name="Qian P.Y."/>
        </authorList>
    </citation>
    <scope>NUCLEOTIDE SEQUENCE</scope>
    <source>
        <strain evidence="1">P08H-3</strain>
    </source>
</reference>
<evidence type="ECO:0000313" key="2">
    <source>
        <dbReference type="Proteomes" id="UP001208570"/>
    </source>
</evidence>